<evidence type="ECO:0000256" key="4">
    <source>
        <dbReference type="ARBA" id="ARBA00022827"/>
    </source>
</evidence>
<dbReference type="AlphaFoldDB" id="A0A0P6E6C6"/>
<name>A0A0P6E6C6_9CRUS</name>
<evidence type="ECO:0000256" key="1">
    <source>
        <dbReference type="ARBA" id="ARBA00005855"/>
    </source>
</evidence>
<keyword evidence="5" id="KW-0521">NADP</keyword>
<dbReference type="EMBL" id="GDIQ01068816">
    <property type="protein sequence ID" value="JAN25921.1"/>
    <property type="molecule type" value="Transcribed_RNA"/>
</dbReference>
<keyword evidence="4" id="KW-0274">FAD</keyword>
<accession>A0A0P6E6C6</accession>
<protein>
    <submittedName>
        <fullName evidence="7">All-trans-retinol 13,14-reductase</fullName>
    </submittedName>
</protein>
<keyword evidence="2" id="KW-0285">Flavoprotein</keyword>
<keyword evidence="6" id="KW-0520">NAD</keyword>
<evidence type="ECO:0000313" key="7">
    <source>
        <dbReference type="EMBL" id="JAN27382.1"/>
    </source>
</evidence>
<comment type="similarity">
    <text evidence="1">Belongs to the carotenoid/retinoid oxidoreductase family. CrtISO subfamily.</text>
</comment>
<dbReference type="InterPro" id="IPR052206">
    <property type="entry name" value="Retinol_saturase"/>
</dbReference>
<evidence type="ECO:0000256" key="5">
    <source>
        <dbReference type="ARBA" id="ARBA00022857"/>
    </source>
</evidence>
<dbReference type="PANTHER" id="PTHR46091:SF3">
    <property type="entry name" value="AMINE OXIDASE DOMAIN-CONTAINING PROTEIN"/>
    <property type="match status" value="1"/>
</dbReference>
<proteinExistence type="inferred from homology"/>
<evidence type="ECO:0000256" key="6">
    <source>
        <dbReference type="ARBA" id="ARBA00023027"/>
    </source>
</evidence>
<evidence type="ECO:0000256" key="2">
    <source>
        <dbReference type="ARBA" id="ARBA00022630"/>
    </source>
</evidence>
<evidence type="ECO:0000256" key="3">
    <source>
        <dbReference type="ARBA" id="ARBA00022729"/>
    </source>
</evidence>
<dbReference type="EMBL" id="GDIQ01067355">
    <property type="protein sequence ID" value="JAN27382.1"/>
    <property type="molecule type" value="Transcribed_RNA"/>
</dbReference>
<dbReference type="PANTHER" id="PTHR46091">
    <property type="entry name" value="BLR7054 PROTEIN"/>
    <property type="match status" value="1"/>
</dbReference>
<sequence length="635" mass="71204">MLFDTFGKLLEVRIQIGIILAVFCGYWIKKLLFRTETTGQLKSPFAEDSRTPLTPLITDHTKRDETMKRAFTKKLASEKKWDAIVIGSGIGGLSAAALLSKAGMKVLVLEKHYKCGGACHTFRDDGYEFDVGIHYVGNFIRPTLTRTLLEQISDGQIQFAKFDNNVERLMLDVMSPSQREYTISSGPDAFENQLIKQFPDEAQGIQEFFRLLKRAYDPRGTMAWFAVKLLPLWFNKVLQLFGLPRLLSDFYALGKKSVKEVLENHIKNKDLQFLLSYSTVGFLVPPSRVSFSMMSLLHVHCCEYGSCYPIGGASEMPYRIVPVIERSGGRVLMKAHVSQILTEGGKVVGVRVGNKENSMVDIHAPIVISDAGMHNTLLDLLPERVAKKSPAWPLMKTIKPSYGNISVFIGLRGTPEELGLTAQNIWVHAGSDLEEIMNRVMKSTLQDTLEKPFPALFLSSSAAKDPSWKNRYSDRSTLSVLTFAPYSWFSQWSGLPTKKRGDDYNTVKNAIGQHIVDQVTTLFPKLKNAVDYVSVGSPVTIEHFLVTKQGGTYNMEHDITRFGEEQASLLRPESGIEGLYFTGQDVISCGFAACLSSAFLCASVILKKRYLLSWELFNLHRKLYGLPKGRNDLFL</sequence>
<dbReference type="Gene3D" id="3.50.50.60">
    <property type="entry name" value="FAD/NAD(P)-binding domain"/>
    <property type="match status" value="2"/>
</dbReference>
<keyword evidence="3" id="KW-0732">Signal</keyword>
<dbReference type="Pfam" id="PF13450">
    <property type="entry name" value="NAD_binding_8"/>
    <property type="match status" value="1"/>
</dbReference>
<organism evidence="7">
    <name type="scientific">Daphnia magna</name>
    <dbReference type="NCBI Taxonomy" id="35525"/>
    <lineage>
        <taxon>Eukaryota</taxon>
        <taxon>Metazoa</taxon>
        <taxon>Ecdysozoa</taxon>
        <taxon>Arthropoda</taxon>
        <taxon>Crustacea</taxon>
        <taxon>Branchiopoda</taxon>
        <taxon>Diplostraca</taxon>
        <taxon>Cladocera</taxon>
        <taxon>Anomopoda</taxon>
        <taxon>Daphniidae</taxon>
        <taxon>Daphnia</taxon>
    </lineage>
</organism>
<reference evidence="7" key="1">
    <citation type="submission" date="2015-10" db="EMBL/GenBank/DDBJ databases">
        <title>EvidentialGene: Evidence-directed Construction of Complete mRNA Transcriptomes without Genomes.</title>
        <authorList>
            <person name="Gilbert D.G."/>
        </authorList>
    </citation>
    <scope>NUCLEOTIDE SEQUENCE</scope>
</reference>
<dbReference type="OrthoDB" id="38045at2759"/>
<dbReference type="SUPFAM" id="SSF51905">
    <property type="entry name" value="FAD/NAD(P)-binding domain"/>
    <property type="match status" value="1"/>
</dbReference>
<dbReference type="InterPro" id="IPR036188">
    <property type="entry name" value="FAD/NAD-bd_sf"/>
</dbReference>